<dbReference type="PROSITE" id="PS51186">
    <property type="entry name" value="GNAT"/>
    <property type="match status" value="1"/>
</dbReference>
<dbReference type="Pfam" id="PF18015">
    <property type="entry name" value="Acetyltransf_19"/>
    <property type="match status" value="1"/>
</dbReference>
<evidence type="ECO:0000313" key="2">
    <source>
        <dbReference type="EMBL" id="EFH83485.1"/>
    </source>
</evidence>
<name>D6TST4_KTERA</name>
<organism evidence="2 3">
    <name type="scientific">Ktedonobacter racemifer DSM 44963</name>
    <dbReference type="NCBI Taxonomy" id="485913"/>
    <lineage>
        <taxon>Bacteria</taxon>
        <taxon>Bacillati</taxon>
        <taxon>Chloroflexota</taxon>
        <taxon>Ktedonobacteria</taxon>
        <taxon>Ktedonobacterales</taxon>
        <taxon>Ktedonobacteraceae</taxon>
        <taxon>Ktedonobacter</taxon>
    </lineage>
</organism>
<dbReference type="AlphaFoldDB" id="D6TST4"/>
<dbReference type="Gene3D" id="3.40.630.80">
    <property type="match status" value="1"/>
</dbReference>
<feature type="domain" description="N-acetyltransferase" evidence="1">
    <location>
        <begin position="134"/>
        <end position="265"/>
    </location>
</feature>
<protein>
    <submittedName>
        <fullName evidence="2">GCN5-related N-acetyltransferase</fullName>
    </submittedName>
</protein>
<dbReference type="EMBL" id="ADVG01000003">
    <property type="protein sequence ID" value="EFH83485.1"/>
    <property type="molecule type" value="Genomic_DNA"/>
</dbReference>
<reference evidence="2 3" key="1">
    <citation type="journal article" date="2011" name="Stand. Genomic Sci.">
        <title>Non-contiguous finished genome sequence and contextual data of the filamentous soil bacterium Ktedonobacter racemifer type strain (SOSP1-21).</title>
        <authorList>
            <person name="Chang Y.J."/>
            <person name="Land M."/>
            <person name="Hauser L."/>
            <person name="Chertkov O."/>
            <person name="Del Rio T.G."/>
            <person name="Nolan M."/>
            <person name="Copeland A."/>
            <person name="Tice H."/>
            <person name="Cheng J.F."/>
            <person name="Lucas S."/>
            <person name="Han C."/>
            <person name="Goodwin L."/>
            <person name="Pitluck S."/>
            <person name="Ivanova N."/>
            <person name="Ovchinikova G."/>
            <person name="Pati A."/>
            <person name="Chen A."/>
            <person name="Palaniappan K."/>
            <person name="Mavromatis K."/>
            <person name="Liolios K."/>
            <person name="Brettin T."/>
            <person name="Fiebig A."/>
            <person name="Rohde M."/>
            <person name="Abt B."/>
            <person name="Goker M."/>
            <person name="Detter J.C."/>
            <person name="Woyke T."/>
            <person name="Bristow J."/>
            <person name="Eisen J.A."/>
            <person name="Markowitz V."/>
            <person name="Hugenholtz P."/>
            <person name="Kyrpides N.C."/>
            <person name="Klenk H.P."/>
            <person name="Lapidus A."/>
        </authorList>
    </citation>
    <scope>NUCLEOTIDE SEQUENCE [LARGE SCALE GENOMIC DNA]</scope>
    <source>
        <strain evidence="3">DSM 44963</strain>
    </source>
</reference>
<dbReference type="InterPro" id="IPR000182">
    <property type="entry name" value="GNAT_dom"/>
</dbReference>
<dbReference type="CDD" id="cd04301">
    <property type="entry name" value="NAT_SF"/>
    <property type="match status" value="1"/>
</dbReference>
<dbReference type="SUPFAM" id="SSF55729">
    <property type="entry name" value="Acyl-CoA N-acyltransferases (Nat)"/>
    <property type="match status" value="1"/>
</dbReference>
<dbReference type="RefSeq" id="WP_007914224.1">
    <property type="nucleotide sequence ID" value="NZ_ADVG01000003.1"/>
</dbReference>
<proteinExistence type="predicted"/>
<evidence type="ECO:0000313" key="3">
    <source>
        <dbReference type="Proteomes" id="UP000004508"/>
    </source>
</evidence>
<dbReference type="InterPro" id="IPR040579">
    <property type="entry name" value="Acetyltransf_19"/>
</dbReference>
<gene>
    <name evidence="2" type="ORF">Krac_4450</name>
</gene>
<dbReference type="eggNOG" id="COG1670">
    <property type="taxonomic scope" value="Bacteria"/>
</dbReference>
<dbReference type="Gene3D" id="3.40.630.30">
    <property type="match status" value="1"/>
</dbReference>
<sequence length="265" mass="30758">MITCIQLKHSDAIQQLRDDYLRTLVAPMDGMWESTVIAHATFWEIQDREQHVGYFCIGSNQDLLRFHIWENHLDRAQEIFHWIISTYGIQHAMASTIEPLYFSLCLDVQRNITLHSYLFRDNQPRELSSGLSKSLFRKAEKRELDNIVRFYQANTEGPGEWIETFLNTHLHREELFVLYDQQTLVAAGECLPSQKQPPYADLGMVVARLYRGRGVGSFLLTQLKNHCYEAGWKPICSCEASNRASKRAIEKAGFISEQRIVKITF</sequence>
<keyword evidence="2" id="KW-0808">Transferase</keyword>
<dbReference type="InParanoid" id="D6TST4"/>
<comment type="caution">
    <text evidence="2">The sequence shown here is derived from an EMBL/GenBank/DDBJ whole genome shotgun (WGS) entry which is preliminary data.</text>
</comment>
<dbReference type="Pfam" id="PF00583">
    <property type="entry name" value="Acetyltransf_1"/>
    <property type="match status" value="1"/>
</dbReference>
<evidence type="ECO:0000259" key="1">
    <source>
        <dbReference type="PROSITE" id="PS51186"/>
    </source>
</evidence>
<dbReference type="InterPro" id="IPR016181">
    <property type="entry name" value="Acyl_CoA_acyltransferase"/>
</dbReference>
<dbReference type="GO" id="GO:0016747">
    <property type="term" value="F:acyltransferase activity, transferring groups other than amino-acyl groups"/>
    <property type="evidence" value="ECO:0007669"/>
    <property type="project" value="InterPro"/>
</dbReference>
<keyword evidence="3" id="KW-1185">Reference proteome</keyword>
<dbReference type="Proteomes" id="UP000004508">
    <property type="component" value="Unassembled WGS sequence"/>
</dbReference>
<dbReference type="OrthoDB" id="7833882at2"/>
<accession>D6TST4</accession>